<dbReference type="InterPro" id="IPR025736">
    <property type="entry name" value="PucR_C-HTH_dom"/>
</dbReference>
<dbReference type="PANTHER" id="PTHR33744:SF17">
    <property type="entry name" value="CONSERVED PROTEIN"/>
    <property type="match status" value="1"/>
</dbReference>
<proteinExistence type="inferred from homology"/>
<reference evidence="5" key="2">
    <citation type="submission" date="2020-09" db="EMBL/GenBank/DDBJ databases">
        <authorList>
            <person name="Sun Q."/>
            <person name="Zhou Y."/>
        </authorList>
    </citation>
    <scope>NUCLEOTIDE SEQUENCE</scope>
    <source>
        <strain evidence="5">CGMCC 1.12827</strain>
    </source>
</reference>
<name>A0A916TKV2_9ACTN</name>
<feature type="domain" description="CdaR GGDEF-like" evidence="4">
    <location>
        <begin position="292"/>
        <end position="407"/>
    </location>
</feature>
<organism evidence="5 6">
    <name type="scientific">Gordonia jinhuaensis</name>
    <dbReference type="NCBI Taxonomy" id="1517702"/>
    <lineage>
        <taxon>Bacteria</taxon>
        <taxon>Bacillati</taxon>
        <taxon>Actinomycetota</taxon>
        <taxon>Actinomycetes</taxon>
        <taxon>Mycobacteriales</taxon>
        <taxon>Gordoniaceae</taxon>
        <taxon>Gordonia</taxon>
    </lineage>
</organism>
<feature type="domain" description="PucR C-terminal helix-turn-helix" evidence="3">
    <location>
        <begin position="462"/>
        <end position="520"/>
    </location>
</feature>
<dbReference type="Proteomes" id="UP000621454">
    <property type="component" value="Unassembled WGS sequence"/>
</dbReference>
<dbReference type="AlphaFoldDB" id="A0A916TKV2"/>
<accession>A0A916TKV2</accession>
<dbReference type="InterPro" id="IPR042070">
    <property type="entry name" value="PucR_C-HTH_sf"/>
</dbReference>
<evidence type="ECO:0000259" key="3">
    <source>
        <dbReference type="Pfam" id="PF13556"/>
    </source>
</evidence>
<comment type="caution">
    <text evidence="5">The sequence shown here is derived from an EMBL/GenBank/DDBJ whole genome shotgun (WGS) entry which is preliminary data.</text>
</comment>
<comment type="similarity">
    <text evidence="1">Belongs to the CdaR family.</text>
</comment>
<dbReference type="Pfam" id="PF17853">
    <property type="entry name" value="GGDEF_2"/>
    <property type="match status" value="1"/>
</dbReference>
<protein>
    <recommendedName>
        <fullName evidence="7">Purine catabolism regulatory protein</fullName>
    </recommendedName>
</protein>
<evidence type="ECO:0000256" key="1">
    <source>
        <dbReference type="ARBA" id="ARBA00006754"/>
    </source>
</evidence>
<sequence>MRLVDLLRIDRLGLTLLSGKNNLDREIAWVYTAAHVDTERYLDGGELVLTSTTWWTSPEDSERFVAGLVEAGAVGLVAGAAALPRFPVDLVLACDRHGLPLMAIADDVSFSDVSRTVIDAITQRRATAAQRVLEHRRSILREISRASSADAVLSATSLDGGFDVWLMSAAGRRLAGRTPLAELELYELARGAREAVGATTVLETSAGAVTVIGDPRRGLTAQLMACLSDHRGWSVDTHEIVDYATEVARARLDQAAAENADVARATASVIDSVAHGRPVDTRSALTSLVGAHGRYRCVEIRCRPTSVDHAEFVAAELAGFAVTDVEGTRHATIPVDGGIAVVLALPDAPADDSNGGGPELDLEQWQQRSERIAQLLPALTRVAVGVGRLGEGVAGVRRSMVEAQTAAVTALNRDDRVLVCAISDLSTAAALLTALPEEVRADYRDRVLGPLIDYDRVHRTELVDTLTALLASDGSMQSIADARHMHVNTLRYRIRKISELLGRDISRGQDRLDVEIALLIHRMHR</sequence>
<dbReference type="EMBL" id="BMGC01000047">
    <property type="protein sequence ID" value="GGB46203.1"/>
    <property type="molecule type" value="Genomic_DNA"/>
</dbReference>
<dbReference type="PANTHER" id="PTHR33744">
    <property type="entry name" value="CARBOHYDRATE DIACID REGULATOR"/>
    <property type="match status" value="1"/>
</dbReference>
<reference evidence="5" key="1">
    <citation type="journal article" date="2014" name="Int. J. Syst. Evol. Microbiol.">
        <title>Complete genome sequence of Corynebacterium casei LMG S-19264T (=DSM 44701T), isolated from a smear-ripened cheese.</title>
        <authorList>
            <consortium name="US DOE Joint Genome Institute (JGI-PGF)"/>
            <person name="Walter F."/>
            <person name="Albersmeier A."/>
            <person name="Kalinowski J."/>
            <person name="Ruckert C."/>
        </authorList>
    </citation>
    <scope>NUCLEOTIDE SEQUENCE</scope>
    <source>
        <strain evidence="5">CGMCC 1.12827</strain>
    </source>
</reference>
<feature type="domain" description="Purine catabolism PurC-like" evidence="2">
    <location>
        <begin position="5"/>
        <end position="121"/>
    </location>
</feature>
<dbReference type="Pfam" id="PF13556">
    <property type="entry name" value="HTH_30"/>
    <property type="match status" value="1"/>
</dbReference>
<evidence type="ECO:0000313" key="6">
    <source>
        <dbReference type="Proteomes" id="UP000621454"/>
    </source>
</evidence>
<dbReference type="Pfam" id="PF07905">
    <property type="entry name" value="PucR"/>
    <property type="match status" value="1"/>
</dbReference>
<dbReference type="InterPro" id="IPR051448">
    <property type="entry name" value="CdaR-like_regulators"/>
</dbReference>
<dbReference type="RefSeq" id="WP_188588618.1">
    <property type="nucleotide sequence ID" value="NZ_BMGC01000047.1"/>
</dbReference>
<dbReference type="InterPro" id="IPR041522">
    <property type="entry name" value="CdaR_GGDEF"/>
</dbReference>
<dbReference type="Gene3D" id="1.10.10.2840">
    <property type="entry name" value="PucR C-terminal helix-turn-helix domain"/>
    <property type="match status" value="1"/>
</dbReference>
<evidence type="ECO:0000313" key="5">
    <source>
        <dbReference type="EMBL" id="GGB46203.1"/>
    </source>
</evidence>
<dbReference type="InterPro" id="IPR012914">
    <property type="entry name" value="PucR_dom"/>
</dbReference>
<evidence type="ECO:0008006" key="7">
    <source>
        <dbReference type="Google" id="ProtNLM"/>
    </source>
</evidence>
<gene>
    <name evidence="5" type="ORF">GCM10011489_36940</name>
</gene>
<evidence type="ECO:0000259" key="2">
    <source>
        <dbReference type="Pfam" id="PF07905"/>
    </source>
</evidence>
<evidence type="ECO:0000259" key="4">
    <source>
        <dbReference type="Pfam" id="PF17853"/>
    </source>
</evidence>
<keyword evidence="6" id="KW-1185">Reference proteome</keyword>